<feature type="active site" description="Proton acceptor; for processing activity" evidence="10">
    <location>
        <position position="97"/>
    </location>
</feature>
<comment type="caution">
    <text evidence="11">The sequence shown here is derived from an EMBL/GenBank/DDBJ whole genome shotgun (WGS) entry which is preliminary data.</text>
</comment>
<evidence type="ECO:0000313" key="12">
    <source>
        <dbReference type="Proteomes" id="UP000095347"/>
    </source>
</evidence>
<feature type="chain" id="PRO_5023263171" description="S-adenosylmethionine decarboxylase alpha chain" evidence="10">
    <location>
        <begin position="92"/>
        <end position="144"/>
    </location>
</feature>
<keyword evidence="7 10" id="KW-0456">Lyase</keyword>
<evidence type="ECO:0000256" key="8">
    <source>
        <dbReference type="ARBA" id="ARBA00023270"/>
    </source>
</evidence>
<name>A0A1E5QAJ8_9PROT</name>
<accession>A0A1E5QAJ8</accession>
<feature type="active site" description="Proton donor; for catalytic activity" evidence="10">
    <location>
        <position position="112"/>
    </location>
</feature>
<evidence type="ECO:0000256" key="9">
    <source>
        <dbReference type="ARBA" id="ARBA00023317"/>
    </source>
</evidence>
<dbReference type="EMBL" id="MCGG01000011">
    <property type="protein sequence ID" value="OEJ68737.1"/>
    <property type="molecule type" value="Genomic_DNA"/>
</dbReference>
<comment type="catalytic activity">
    <reaction evidence="10">
        <text>S-adenosyl-L-methionine + H(+) = S-adenosyl 3-(methylsulfanyl)propylamine + CO2</text>
        <dbReference type="Rhea" id="RHEA:15981"/>
        <dbReference type="ChEBI" id="CHEBI:15378"/>
        <dbReference type="ChEBI" id="CHEBI:16526"/>
        <dbReference type="ChEBI" id="CHEBI:57443"/>
        <dbReference type="ChEBI" id="CHEBI:59789"/>
        <dbReference type="EC" id="4.1.1.50"/>
    </reaction>
</comment>
<feature type="active site" description="Schiff-base intermediate with substrate; via pyruvic acid" evidence="10">
    <location>
        <position position="92"/>
    </location>
</feature>
<dbReference type="STRING" id="28181.BEN30_05745"/>
<dbReference type="SUPFAM" id="SSF56276">
    <property type="entry name" value="S-adenosylmethionine decarboxylase"/>
    <property type="match status" value="1"/>
</dbReference>
<evidence type="ECO:0000256" key="5">
    <source>
        <dbReference type="ARBA" id="ARBA00023115"/>
    </source>
</evidence>
<keyword evidence="9 10" id="KW-0670">Pyruvate</keyword>
<evidence type="ECO:0000256" key="4">
    <source>
        <dbReference type="ARBA" id="ARBA00023066"/>
    </source>
</evidence>
<dbReference type="Proteomes" id="UP000095347">
    <property type="component" value="Unassembled WGS sequence"/>
</dbReference>
<comment type="pathway">
    <text evidence="10">Amine and polyamine biosynthesis; S-adenosylmethioninamine biosynthesis; S-adenosylmethioninamine from S-adenosyl-L-methionine: step 1/1.</text>
</comment>
<dbReference type="Pfam" id="PF02675">
    <property type="entry name" value="AdoMet_dc"/>
    <property type="match status" value="1"/>
</dbReference>
<dbReference type="EC" id="4.1.1.50" evidence="10"/>
<feature type="site" description="Cleavage (non-hydrolytic); by autolysis" evidence="10">
    <location>
        <begin position="91"/>
        <end position="92"/>
    </location>
</feature>
<gene>
    <name evidence="10" type="primary">speH</name>
    <name evidence="11" type="ORF">BEN30_05745</name>
</gene>
<keyword evidence="4 10" id="KW-0745">Spermidine biosynthesis</keyword>
<dbReference type="InterPro" id="IPR017716">
    <property type="entry name" value="S-AdoMet_deCOase_pro-enz"/>
</dbReference>
<dbReference type="AlphaFoldDB" id="A0A1E5QAJ8"/>
<reference evidence="12" key="1">
    <citation type="submission" date="2016-07" db="EMBL/GenBank/DDBJ databases">
        <authorList>
            <person name="Florea S."/>
            <person name="Webb J.S."/>
            <person name="Jaromczyk J."/>
            <person name="Schardl C.L."/>
        </authorList>
    </citation>
    <scope>NUCLEOTIDE SEQUENCE [LARGE SCALE GENOMIC DNA]</scope>
    <source>
        <strain evidence="12">MV-1</strain>
    </source>
</reference>
<dbReference type="InterPro" id="IPR016067">
    <property type="entry name" value="S-AdoMet_deCO2ase_core"/>
</dbReference>
<keyword evidence="1 10" id="KW-0949">S-adenosyl-L-methionine</keyword>
<feature type="modified residue" description="Pyruvic acid (Ser); by autocatalysis" evidence="10">
    <location>
        <position position="92"/>
    </location>
</feature>
<proteinExistence type="inferred from homology"/>
<keyword evidence="6 10" id="KW-0865">Zymogen</keyword>
<evidence type="ECO:0000256" key="10">
    <source>
        <dbReference type="HAMAP-Rule" id="MF_00464"/>
    </source>
</evidence>
<sequence>MEDATTPQAEPQTLYPVIDNTKDYFIERDGVRYAGNHVLVEVWDAIHLDNPTIIEAALCQGARDAGATILHSHFHHFSPYSGVSGVVVLAESHISIHTWPEKAYAAIDIFMCGDCDPHDALPSIKKALQPKSMDVSAHKRGVIK</sequence>
<keyword evidence="8 10" id="KW-0704">Schiff base</keyword>
<comment type="PTM">
    <text evidence="10">Is synthesized initially as an inactive proenzyme. Formation of the active enzyme involves a self-maturation process in which the active site pyruvoyl group is generated from an internal serine residue via an autocatalytic post-translational modification. Two non-identical subunits are generated from the proenzyme in this reaction, and the pyruvate is formed at the N-terminus of the alpha chain, which is derived from the carboxyl end of the proenzyme. The post-translation cleavage follows an unusual pathway, termed non-hydrolytic serinolysis, in which the side chain hydroxyl group of the serine supplies its oxygen atom to form the C-terminus of the beta chain, while the remainder of the serine residue undergoes an oxidative deamination to produce ammonia and the pyruvoyl group blocking the N-terminus of the alpha chain.</text>
</comment>
<evidence type="ECO:0000256" key="6">
    <source>
        <dbReference type="ARBA" id="ARBA00023145"/>
    </source>
</evidence>
<evidence type="ECO:0000256" key="7">
    <source>
        <dbReference type="ARBA" id="ARBA00023239"/>
    </source>
</evidence>
<keyword evidence="3 10" id="KW-0068">Autocatalytic cleavage</keyword>
<dbReference type="PANTHER" id="PTHR33866">
    <property type="entry name" value="S-ADENOSYLMETHIONINE DECARBOXYLASE PROENZYME"/>
    <property type="match status" value="1"/>
</dbReference>
<evidence type="ECO:0000313" key="11">
    <source>
        <dbReference type="EMBL" id="OEJ68737.1"/>
    </source>
</evidence>
<evidence type="ECO:0000256" key="1">
    <source>
        <dbReference type="ARBA" id="ARBA00022691"/>
    </source>
</evidence>
<comment type="function">
    <text evidence="10">Catalyzes the decarboxylation of S-adenosylmethionine to S-adenosylmethioninamine (dcAdoMet), the propylamine donor required for the synthesis of the polyamines spermine and spermidine from the diamine putrescine.</text>
</comment>
<dbReference type="InterPro" id="IPR042284">
    <property type="entry name" value="AdoMetDC_N"/>
</dbReference>
<dbReference type="InterPro" id="IPR042286">
    <property type="entry name" value="AdoMetDC_C"/>
</dbReference>
<dbReference type="GO" id="GO:0005829">
    <property type="term" value="C:cytosol"/>
    <property type="evidence" value="ECO:0007669"/>
    <property type="project" value="TreeGrafter"/>
</dbReference>
<dbReference type="HAMAP" id="MF_00464">
    <property type="entry name" value="AdoMetDC_1"/>
    <property type="match status" value="1"/>
</dbReference>
<comment type="cofactor">
    <cofactor evidence="10">
        <name>pyruvate</name>
        <dbReference type="ChEBI" id="CHEBI:15361"/>
    </cofactor>
    <text evidence="10">Binds 1 pyruvoyl group covalently per subunit.</text>
</comment>
<evidence type="ECO:0000256" key="2">
    <source>
        <dbReference type="ARBA" id="ARBA00022793"/>
    </source>
</evidence>
<protein>
    <recommendedName>
        <fullName evidence="10">S-adenosylmethionine decarboxylase proenzyme</fullName>
        <shortName evidence="10">AdoMetDC</shortName>
        <shortName evidence="10">SAMDC</shortName>
        <ecNumber evidence="10">4.1.1.50</ecNumber>
    </recommendedName>
    <component>
        <recommendedName>
            <fullName evidence="10">S-adenosylmethionine decarboxylase beta chain</fullName>
        </recommendedName>
    </component>
    <component>
        <recommendedName>
            <fullName evidence="10">S-adenosylmethionine decarboxylase alpha chain</fullName>
        </recommendedName>
    </component>
</protein>
<keyword evidence="2 10" id="KW-0210">Decarboxylase</keyword>
<evidence type="ECO:0000256" key="3">
    <source>
        <dbReference type="ARBA" id="ARBA00022813"/>
    </source>
</evidence>
<organism evidence="11 12">
    <name type="scientific">Magnetovibrio blakemorei</name>
    <dbReference type="NCBI Taxonomy" id="28181"/>
    <lineage>
        <taxon>Bacteria</taxon>
        <taxon>Pseudomonadati</taxon>
        <taxon>Pseudomonadota</taxon>
        <taxon>Alphaproteobacteria</taxon>
        <taxon>Rhodospirillales</taxon>
        <taxon>Magnetovibrionaceae</taxon>
        <taxon>Magnetovibrio</taxon>
    </lineage>
</organism>
<dbReference type="NCBIfam" id="TIGR03330">
    <property type="entry name" value="SAM_DCase_Bsu"/>
    <property type="match status" value="1"/>
</dbReference>
<keyword evidence="5 10" id="KW-0620">Polyamine biosynthesis</keyword>
<dbReference type="Gene3D" id="3.30.360.110">
    <property type="entry name" value="S-adenosylmethionine decarboxylase domain"/>
    <property type="match status" value="1"/>
</dbReference>
<dbReference type="PANTHER" id="PTHR33866:SF2">
    <property type="entry name" value="S-ADENOSYLMETHIONINE DECARBOXYLASE PROENZYME"/>
    <property type="match status" value="1"/>
</dbReference>
<comment type="similarity">
    <text evidence="10">Belongs to the prokaryotic AdoMetDC family. Type 1 subfamily.</text>
</comment>
<dbReference type="GO" id="GO:0008295">
    <property type="term" value="P:spermidine biosynthetic process"/>
    <property type="evidence" value="ECO:0007669"/>
    <property type="project" value="UniProtKB-UniRule"/>
</dbReference>
<dbReference type="InterPro" id="IPR003826">
    <property type="entry name" value="AdoMetDC_fam_prok"/>
</dbReference>
<comment type="subunit">
    <text evidence="10">Heterotetramer of two alpha and two beta chains arranged as a dimer of alpha/beta heterodimers.</text>
</comment>
<dbReference type="GO" id="GO:0004014">
    <property type="term" value="F:adenosylmethionine decarboxylase activity"/>
    <property type="evidence" value="ECO:0007669"/>
    <property type="project" value="UniProtKB-UniRule"/>
</dbReference>
<feature type="chain" id="PRO_5023263172" description="S-adenosylmethionine decarboxylase beta chain" evidence="10">
    <location>
        <begin position="1"/>
        <end position="91"/>
    </location>
</feature>
<dbReference type="Gene3D" id="3.30.160.750">
    <property type="match status" value="1"/>
</dbReference>
<keyword evidence="12" id="KW-1185">Reference proteome</keyword>
<dbReference type="UniPathway" id="UPA00331">
    <property type="reaction ID" value="UER00451"/>
</dbReference>